<sequence>MEGVHKETNKRPGTSNEQSTNDDDDETLPESEENDDNDETLLDSEEGGHPKRTCTRQDSGEDEAESSGTLHDVPSDPRGAGICAFAARDIKKSEIICEYKGEVISLEEAKRRENLYREQGKACTLMVLESKGRQIV</sequence>
<name>A0A9X0D9H2_9CNID</name>
<keyword evidence="4" id="KW-1185">Reference proteome</keyword>
<gene>
    <name evidence="3" type="ORF">OS493_018513</name>
</gene>
<evidence type="ECO:0000313" key="3">
    <source>
        <dbReference type="EMBL" id="KAJ7391466.1"/>
    </source>
</evidence>
<dbReference type="Pfam" id="PF00856">
    <property type="entry name" value="SET"/>
    <property type="match status" value="1"/>
</dbReference>
<dbReference type="AlphaFoldDB" id="A0A9X0D9H2"/>
<dbReference type="Gene3D" id="2.170.270.10">
    <property type="entry name" value="SET domain"/>
    <property type="match status" value="1"/>
</dbReference>
<reference evidence="3" key="1">
    <citation type="submission" date="2023-01" db="EMBL/GenBank/DDBJ databases">
        <title>Genome assembly of the deep-sea coral Lophelia pertusa.</title>
        <authorList>
            <person name="Herrera S."/>
            <person name="Cordes E."/>
        </authorList>
    </citation>
    <scope>NUCLEOTIDE SEQUENCE</scope>
    <source>
        <strain evidence="3">USNM1676648</strain>
        <tissue evidence="3">Polyp</tissue>
    </source>
</reference>
<evidence type="ECO:0000313" key="4">
    <source>
        <dbReference type="Proteomes" id="UP001163046"/>
    </source>
</evidence>
<protein>
    <recommendedName>
        <fullName evidence="2">SET domain-containing protein</fullName>
    </recommendedName>
</protein>
<comment type="caution">
    <text evidence="3">The sequence shown here is derived from an EMBL/GenBank/DDBJ whole genome shotgun (WGS) entry which is preliminary data.</text>
</comment>
<proteinExistence type="predicted"/>
<accession>A0A9X0D9H2</accession>
<organism evidence="3 4">
    <name type="scientific">Desmophyllum pertusum</name>
    <dbReference type="NCBI Taxonomy" id="174260"/>
    <lineage>
        <taxon>Eukaryota</taxon>
        <taxon>Metazoa</taxon>
        <taxon>Cnidaria</taxon>
        <taxon>Anthozoa</taxon>
        <taxon>Hexacorallia</taxon>
        <taxon>Scleractinia</taxon>
        <taxon>Caryophylliina</taxon>
        <taxon>Caryophylliidae</taxon>
        <taxon>Desmophyllum</taxon>
    </lineage>
</organism>
<dbReference type="EMBL" id="MU825406">
    <property type="protein sequence ID" value="KAJ7391466.1"/>
    <property type="molecule type" value="Genomic_DNA"/>
</dbReference>
<feature type="compositionally biased region" description="Acidic residues" evidence="1">
    <location>
        <begin position="20"/>
        <end position="45"/>
    </location>
</feature>
<evidence type="ECO:0000259" key="2">
    <source>
        <dbReference type="Pfam" id="PF00856"/>
    </source>
</evidence>
<dbReference type="SUPFAM" id="SSF82199">
    <property type="entry name" value="SET domain"/>
    <property type="match status" value="1"/>
</dbReference>
<feature type="region of interest" description="Disordered" evidence="1">
    <location>
        <begin position="1"/>
        <end position="80"/>
    </location>
</feature>
<feature type="domain" description="SET" evidence="2">
    <location>
        <begin position="81"/>
        <end position="115"/>
    </location>
</feature>
<dbReference type="InterPro" id="IPR046341">
    <property type="entry name" value="SET_dom_sf"/>
</dbReference>
<dbReference type="InterPro" id="IPR001214">
    <property type="entry name" value="SET_dom"/>
</dbReference>
<evidence type="ECO:0000256" key="1">
    <source>
        <dbReference type="SAM" id="MobiDB-lite"/>
    </source>
</evidence>
<feature type="compositionally biased region" description="Basic and acidic residues" evidence="1">
    <location>
        <begin position="1"/>
        <end position="10"/>
    </location>
</feature>
<dbReference type="Proteomes" id="UP001163046">
    <property type="component" value="Unassembled WGS sequence"/>
</dbReference>